<dbReference type="Gene3D" id="3.60.15.10">
    <property type="entry name" value="Ribonuclease Z/Hydroxyacylglutathione hydrolase-like"/>
    <property type="match status" value="1"/>
</dbReference>
<dbReference type="Pfam" id="PF04082">
    <property type="entry name" value="Fungal_trans"/>
    <property type="match status" value="1"/>
</dbReference>
<keyword evidence="6" id="KW-0805">Transcription regulation</keyword>
<comment type="subcellular location">
    <subcellularLocation>
        <location evidence="1">Nucleus</location>
    </subcellularLocation>
</comment>
<dbReference type="PANTHER" id="PTHR40626">
    <property type="entry name" value="MIP31509P"/>
    <property type="match status" value="1"/>
</dbReference>
<evidence type="ECO:0000256" key="9">
    <source>
        <dbReference type="SAM" id="MobiDB-lite"/>
    </source>
</evidence>
<keyword evidence="3" id="KW-0677">Repeat</keyword>
<evidence type="ECO:0000256" key="8">
    <source>
        <dbReference type="ARBA" id="ARBA00023242"/>
    </source>
</evidence>
<comment type="caution">
    <text evidence="11">The sequence shown here is derived from an EMBL/GenBank/DDBJ whole genome shotgun (WGS) entry which is preliminary data.</text>
</comment>
<dbReference type="InterPro" id="IPR051059">
    <property type="entry name" value="VerF-like"/>
</dbReference>
<reference evidence="12" key="1">
    <citation type="journal article" date="2014" name="Genome Announc.">
        <title>Draft genome sequence of the formaldehyde-resistant fungus Byssochlamys spectabilis No. 5 (anamorph Paecilomyces variotii No. 5) (NBRC109023).</title>
        <authorList>
            <person name="Oka T."/>
            <person name="Ekino K."/>
            <person name="Fukuda K."/>
            <person name="Nomura Y."/>
        </authorList>
    </citation>
    <scope>NUCLEOTIDE SEQUENCE [LARGE SCALE GENOMIC DNA]</scope>
    <source>
        <strain evidence="12">No. 5 / NBRC 109023</strain>
    </source>
</reference>
<dbReference type="GO" id="GO:0006351">
    <property type="term" value="P:DNA-templated transcription"/>
    <property type="evidence" value="ECO:0007669"/>
    <property type="project" value="InterPro"/>
</dbReference>
<keyword evidence="12" id="KW-1185">Reference proteome</keyword>
<evidence type="ECO:0000256" key="1">
    <source>
        <dbReference type="ARBA" id="ARBA00004123"/>
    </source>
</evidence>
<dbReference type="AlphaFoldDB" id="V5FXB4"/>
<dbReference type="GO" id="GO:0008270">
    <property type="term" value="F:zinc ion binding"/>
    <property type="evidence" value="ECO:0007669"/>
    <property type="project" value="UniProtKB-KW"/>
</dbReference>
<keyword evidence="5" id="KW-0862">Zinc</keyword>
<keyword evidence="4" id="KW-0863">Zinc-finger</keyword>
<dbReference type="InterPro" id="IPR007219">
    <property type="entry name" value="XnlR_reg_dom"/>
</dbReference>
<name>V5FXB4_BYSSN</name>
<dbReference type="Proteomes" id="UP000018001">
    <property type="component" value="Unassembled WGS sequence"/>
</dbReference>
<feature type="region of interest" description="Disordered" evidence="9">
    <location>
        <begin position="349"/>
        <end position="369"/>
    </location>
</feature>
<dbReference type="GO" id="GO:0000981">
    <property type="term" value="F:DNA-binding transcription factor activity, RNA polymerase II-specific"/>
    <property type="evidence" value="ECO:0007669"/>
    <property type="project" value="InterPro"/>
</dbReference>
<evidence type="ECO:0000259" key="10">
    <source>
        <dbReference type="SMART" id="SM00849"/>
    </source>
</evidence>
<evidence type="ECO:0000256" key="5">
    <source>
        <dbReference type="ARBA" id="ARBA00022833"/>
    </source>
</evidence>
<dbReference type="GO" id="GO:0005634">
    <property type="term" value="C:nucleus"/>
    <property type="evidence" value="ECO:0007669"/>
    <property type="project" value="UniProtKB-SubCell"/>
</dbReference>
<evidence type="ECO:0000256" key="4">
    <source>
        <dbReference type="ARBA" id="ARBA00022771"/>
    </source>
</evidence>
<dbReference type="InterPro" id="IPR001279">
    <property type="entry name" value="Metallo-B-lactamas"/>
</dbReference>
<dbReference type="InParanoid" id="V5FXB4"/>
<dbReference type="CDD" id="cd12148">
    <property type="entry name" value="fungal_TF_MHR"/>
    <property type="match status" value="1"/>
</dbReference>
<protein>
    <submittedName>
        <fullName evidence="11">Metallo-beta-lactamase domain protein, putative</fullName>
    </submittedName>
</protein>
<dbReference type="SUPFAM" id="SSF56281">
    <property type="entry name" value="Metallo-hydrolase/oxidoreductase"/>
    <property type="match status" value="1"/>
</dbReference>
<dbReference type="InterPro" id="IPR001138">
    <property type="entry name" value="Zn2Cys6_DnaBD"/>
</dbReference>
<organism evidence="11 12">
    <name type="scientific">Byssochlamys spectabilis (strain No. 5 / NBRC 109023)</name>
    <name type="common">Paecilomyces variotii</name>
    <dbReference type="NCBI Taxonomy" id="1356009"/>
    <lineage>
        <taxon>Eukaryota</taxon>
        <taxon>Fungi</taxon>
        <taxon>Dikarya</taxon>
        <taxon>Ascomycota</taxon>
        <taxon>Pezizomycotina</taxon>
        <taxon>Eurotiomycetes</taxon>
        <taxon>Eurotiomycetidae</taxon>
        <taxon>Eurotiales</taxon>
        <taxon>Thermoascaceae</taxon>
        <taxon>Paecilomyces</taxon>
    </lineage>
</organism>
<dbReference type="InterPro" id="IPR036866">
    <property type="entry name" value="RibonucZ/Hydroxyglut_hydro"/>
</dbReference>
<evidence type="ECO:0000313" key="12">
    <source>
        <dbReference type="Proteomes" id="UP000018001"/>
    </source>
</evidence>
<dbReference type="EMBL" id="BAUL01000052">
    <property type="protein sequence ID" value="GAD93272.1"/>
    <property type="molecule type" value="Genomic_DNA"/>
</dbReference>
<evidence type="ECO:0000256" key="2">
    <source>
        <dbReference type="ARBA" id="ARBA00022723"/>
    </source>
</evidence>
<gene>
    <name evidence="11" type="ORF">PVAR5_1880</name>
</gene>
<dbReference type="GO" id="GO:0000785">
    <property type="term" value="C:chromatin"/>
    <property type="evidence" value="ECO:0007669"/>
    <property type="project" value="TreeGrafter"/>
</dbReference>
<evidence type="ECO:0000256" key="3">
    <source>
        <dbReference type="ARBA" id="ARBA00022737"/>
    </source>
</evidence>
<dbReference type="GO" id="GO:0000978">
    <property type="term" value="F:RNA polymerase II cis-regulatory region sequence-specific DNA binding"/>
    <property type="evidence" value="ECO:0007669"/>
    <property type="project" value="InterPro"/>
</dbReference>
<keyword evidence="8" id="KW-0539">Nucleus</keyword>
<keyword evidence="7" id="KW-0804">Transcription</keyword>
<dbReference type="HOGENOM" id="CLU_012538_2_0_1"/>
<evidence type="ECO:0000256" key="6">
    <source>
        <dbReference type="ARBA" id="ARBA00023015"/>
    </source>
</evidence>
<dbReference type="eggNOG" id="ENOG502RRQ1">
    <property type="taxonomic scope" value="Eukaryota"/>
</dbReference>
<evidence type="ECO:0000256" key="7">
    <source>
        <dbReference type="ARBA" id="ARBA00023163"/>
    </source>
</evidence>
<dbReference type="Pfam" id="PF00753">
    <property type="entry name" value="Lactamase_B"/>
    <property type="match status" value="1"/>
</dbReference>
<dbReference type="PANTHER" id="PTHR40626:SF8">
    <property type="entry name" value="C2H2 FINGER DOMAIN TRANSCRIPTION FACTOR (EUROFUNG)-RELATED"/>
    <property type="match status" value="1"/>
</dbReference>
<accession>V5FXB4</accession>
<keyword evidence="2" id="KW-0479">Metal-binding</keyword>
<dbReference type="CDD" id="cd07739">
    <property type="entry name" value="metallo-hydrolase-like_MBL-fold"/>
    <property type="match status" value="1"/>
</dbReference>
<dbReference type="OrthoDB" id="536211at2759"/>
<sequence length="872" mass="99217">MAKLETYFRISSETGLSSVTTLVVGVSEAVLFDPPMLVPDANATVDWIKKTLSTQALKAVFVTHHHPDHYFSANPILEAFPEAKFYAAPYVLAGINKEYDDKVAYWPSIFGRENIPVTPQKPESFPYSFFVLDGNPESPVHLLGPVQGDSVDHALFWMPSERTIICGDSVYARSTHVWVEEVESAELLEAWRKTLLLIEALHPVKLIPGHIEEGWEPDTAADLAHMKKYLSLFGEKVTYAPEKAQVAELFSFFKESFPQATKNLDFFLGHLSNQFGEGGQVWEENRHQGAGSRTSEQLQGYCDILRKHYQNCALRSNSEIPCISTKVRCDGRSPCSKCLDKKLDCHRRLDGSTSEQPEESSTTAPDAESIVRIKNPGRVSDLPYIKALLDAGTDSFTENFLLPPRSDRIRGLLYCIQKQWVIEGYSSNSSREDIGHLNPDLAFSEEPIYGIPCLSDVSLNPFVEPTANSRALPQNEGIFEERSFASTITEAVLNQVWRLDLSCKARQEVVSDLQFLLTPTRIRKFVSQYFAYWHKNYQMIHLPSFELEKTPLPLVAAMTFMGAMYSTDEHETLAARRTIDFAEMYVFSTKTFTYREIKAYGLSMTLEERSQDQSHFENFQAGCIMAIAQYWAGSRSSANHMMETRFDEIIRIARRMGMTHCRHIPEDFIHEALWIQKESQIRTMNVIMLLDSAFSFYQNFPCRLSTSDLEFDLPSKESFYSAEHPFAQPEFRFSRNITVHGAFQSLFANDTIVSGTKVSSKGLFSRNSSSKEFTVSVLDMFILIHVFLPVLRTSQPQLPDSSNIQDSTNTAISVALARWHSLWTSLQTEVQSDEWGTMGFYRNGYNFWLVTQLLCDDKLEKLKSLVKDENEW</sequence>
<dbReference type="SMART" id="SM00849">
    <property type="entry name" value="Lactamase_B"/>
    <property type="match status" value="1"/>
</dbReference>
<feature type="domain" description="Metallo-beta-lactamase" evidence="10">
    <location>
        <begin position="17"/>
        <end position="210"/>
    </location>
</feature>
<feature type="compositionally biased region" description="Low complexity" evidence="9">
    <location>
        <begin position="352"/>
        <end position="363"/>
    </location>
</feature>
<proteinExistence type="predicted"/>
<dbReference type="CDD" id="cd00067">
    <property type="entry name" value="GAL4"/>
    <property type="match status" value="1"/>
</dbReference>
<evidence type="ECO:0000313" key="11">
    <source>
        <dbReference type="EMBL" id="GAD93272.1"/>
    </source>
</evidence>